<organism evidence="4 5">
    <name type="scientific">Thalictrum thalictroides</name>
    <name type="common">Rue-anemone</name>
    <name type="synonym">Anemone thalictroides</name>
    <dbReference type="NCBI Taxonomy" id="46969"/>
    <lineage>
        <taxon>Eukaryota</taxon>
        <taxon>Viridiplantae</taxon>
        <taxon>Streptophyta</taxon>
        <taxon>Embryophyta</taxon>
        <taxon>Tracheophyta</taxon>
        <taxon>Spermatophyta</taxon>
        <taxon>Magnoliopsida</taxon>
        <taxon>Ranunculales</taxon>
        <taxon>Ranunculaceae</taxon>
        <taxon>Thalictroideae</taxon>
        <taxon>Thalictrum</taxon>
    </lineage>
</organism>
<dbReference type="Gene3D" id="1.25.40.10">
    <property type="entry name" value="Tetratricopeptide repeat domain"/>
    <property type="match status" value="2"/>
</dbReference>
<dbReference type="PROSITE" id="PS51375">
    <property type="entry name" value="PPR"/>
    <property type="match status" value="1"/>
</dbReference>
<evidence type="ECO:0000256" key="1">
    <source>
        <dbReference type="ARBA" id="ARBA00022737"/>
    </source>
</evidence>
<dbReference type="Pfam" id="PF14432">
    <property type="entry name" value="DYW_deaminase"/>
    <property type="match status" value="1"/>
</dbReference>
<gene>
    <name evidence="4" type="ORF">FRX31_003915</name>
</gene>
<sequence>MKNNQVEEAVKLLKELEEKKGIFVDLPRYLKLIRACAEEGTLPYARDVHNNLIRSTIPIDVNTYNRILDMYSDCGSMSDAYEVFDKNMPERNIMSWDIMRRGLAKNDLGENAIDLFSQFKEEGLKPHGQIFMGVFLACSFLCDVGEGMLHFESMSKVYNIVPSMEHYWSAVNMLGSAGYLEEAMEFIRKMPFSPSVDVWETLMNLCRVHGNIELGCHCAEIVNCLDTSRLTDKSENGLVLGKASDAKKRLEQELFSKNVMDAEFEDGYTSHPDKDKIFAFLREIIVNLKAEGYVPDARYALHDLEEDKEEVSLHHCEKIVVAAGCLGAKPQGSFKCFLVNDCLCNDCHNAIKAISKLVGRKIILENGKTHFFEDGLCSCKDFWYVP</sequence>
<dbReference type="Proteomes" id="UP000554482">
    <property type="component" value="Unassembled WGS sequence"/>
</dbReference>
<dbReference type="OrthoDB" id="1932290at2759"/>
<dbReference type="GO" id="GO:0003723">
    <property type="term" value="F:RNA binding"/>
    <property type="evidence" value="ECO:0007669"/>
    <property type="project" value="InterPro"/>
</dbReference>
<protein>
    <submittedName>
        <fullName evidence="4">Pentatricopeptide repeat-containing protein</fullName>
    </submittedName>
</protein>
<evidence type="ECO:0000259" key="3">
    <source>
        <dbReference type="Pfam" id="PF14432"/>
    </source>
</evidence>
<name>A0A7J6XC58_THATH</name>
<dbReference type="InterPro" id="IPR046960">
    <property type="entry name" value="PPR_At4g14850-like_plant"/>
</dbReference>
<evidence type="ECO:0000313" key="5">
    <source>
        <dbReference type="Proteomes" id="UP000554482"/>
    </source>
</evidence>
<dbReference type="PANTHER" id="PTHR47926">
    <property type="entry name" value="PENTATRICOPEPTIDE REPEAT-CONTAINING PROTEIN"/>
    <property type="match status" value="1"/>
</dbReference>
<keyword evidence="1" id="KW-0677">Repeat</keyword>
<dbReference type="GO" id="GO:0009451">
    <property type="term" value="P:RNA modification"/>
    <property type="evidence" value="ECO:0007669"/>
    <property type="project" value="InterPro"/>
</dbReference>
<dbReference type="AlphaFoldDB" id="A0A7J6XC58"/>
<feature type="repeat" description="PPR" evidence="2">
    <location>
        <begin position="60"/>
        <end position="95"/>
    </location>
</feature>
<dbReference type="Pfam" id="PF01535">
    <property type="entry name" value="PPR"/>
    <property type="match status" value="4"/>
</dbReference>
<keyword evidence="5" id="KW-1185">Reference proteome</keyword>
<dbReference type="InterPro" id="IPR011990">
    <property type="entry name" value="TPR-like_helical_dom_sf"/>
</dbReference>
<comment type="caution">
    <text evidence="4">The sequence shown here is derived from an EMBL/GenBank/DDBJ whole genome shotgun (WGS) entry which is preliminary data.</text>
</comment>
<dbReference type="PANTHER" id="PTHR47926:SF388">
    <property type="entry name" value="DYW DOMAIN-CONTAINING PROTEIN"/>
    <property type="match status" value="1"/>
</dbReference>
<feature type="domain" description="DYW" evidence="3">
    <location>
        <begin position="292"/>
        <end position="383"/>
    </location>
</feature>
<proteinExistence type="predicted"/>
<evidence type="ECO:0000256" key="2">
    <source>
        <dbReference type="PROSITE-ProRule" id="PRU00708"/>
    </source>
</evidence>
<evidence type="ECO:0000313" key="4">
    <source>
        <dbReference type="EMBL" id="KAF5206498.1"/>
    </source>
</evidence>
<dbReference type="EMBL" id="JABWDY010002639">
    <property type="protein sequence ID" value="KAF5206498.1"/>
    <property type="molecule type" value="Genomic_DNA"/>
</dbReference>
<reference evidence="4 5" key="1">
    <citation type="submission" date="2020-06" db="EMBL/GenBank/DDBJ databases">
        <title>Transcriptomic and genomic resources for Thalictrum thalictroides and T. hernandezii: Facilitating candidate gene discovery in an emerging model plant lineage.</title>
        <authorList>
            <person name="Arias T."/>
            <person name="Riano-Pachon D.M."/>
            <person name="Di Stilio V.S."/>
        </authorList>
    </citation>
    <scope>NUCLEOTIDE SEQUENCE [LARGE SCALE GENOMIC DNA]</scope>
    <source>
        <strain evidence="5">cv. WT478/WT964</strain>
        <tissue evidence="4">Leaves</tissue>
    </source>
</reference>
<dbReference type="InterPro" id="IPR032867">
    <property type="entry name" value="DYW_dom"/>
</dbReference>
<dbReference type="InterPro" id="IPR002885">
    <property type="entry name" value="PPR_rpt"/>
</dbReference>
<accession>A0A7J6XC58</accession>
<dbReference type="GO" id="GO:0008270">
    <property type="term" value="F:zinc ion binding"/>
    <property type="evidence" value="ECO:0007669"/>
    <property type="project" value="InterPro"/>
</dbReference>